<evidence type="ECO:0000256" key="2">
    <source>
        <dbReference type="ARBA" id="ARBA00023125"/>
    </source>
</evidence>
<dbReference type="InterPro" id="IPR011991">
    <property type="entry name" value="ArsR-like_HTH"/>
</dbReference>
<dbReference type="EMBL" id="CP020745">
    <property type="protein sequence ID" value="ARJ25681.1"/>
    <property type="molecule type" value="Genomic_DNA"/>
</dbReference>
<dbReference type="GO" id="GO:0003700">
    <property type="term" value="F:DNA-binding transcription factor activity"/>
    <property type="evidence" value="ECO:0007669"/>
    <property type="project" value="InterPro"/>
</dbReference>
<evidence type="ECO:0000313" key="6">
    <source>
        <dbReference type="Proteomes" id="UP000192932"/>
    </source>
</evidence>
<feature type="domain" description="HTH arsR-type" evidence="4">
    <location>
        <begin position="7"/>
        <end position="96"/>
    </location>
</feature>
<name>A0A1W6AIX5_BACMY</name>
<dbReference type="RefSeq" id="WP_085313407.1">
    <property type="nucleotide sequence ID" value="NZ_CP020745.1"/>
</dbReference>
<dbReference type="PROSITE" id="PS50987">
    <property type="entry name" value="HTH_ARSR_2"/>
    <property type="match status" value="1"/>
</dbReference>
<evidence type="ECO:0000259" key="4">
    <source>
        <dbReference type="PROSITE" id="PS50987"/>
    </source>
</evidence>
<dbReference type="Gene3D" id="1.10.10.10">
    <property type="entry name" value="Winged helix-like DNA-binding domain superfamily/Winged helix DNA-binding domain"/>
    <property type="match status" value="1"/>
</dbReference>
<dbReference type="AlphaFoldDB" id="A0A1W6AIX5"/>
<dbReference type="InterPro" id="IPR051081">
    <property type="entry name" value="HTH_MetalResp_TranReg"/>
</dbReference>
<geneLocation type="plasmid" evidence="5 6">
    <name>unnamed2</name>
</geneLocation>
<keyword evidence="1" id="KW-0805">Transcription regulation</keyword>
<protein>
    <submittedName>
        <fullName evidence="5">Transcriptional regulator</fullName>
    </submittedName>
</protein>
<evidence type="ECO:0000256" key="1">
    <source>
        <dbReference type="ARBA" id="ARBA00023015"/>
    </source>
</evidence>
<keyword evidence="5" id="KW-0614">Plasmid</keyword>
<dbReference type="InterPro" id="IPR001845">
    <property type="entry name" value="HTH_ArsR_DNA-bd_dom"/>
</dbReference>
<sequence length="96" mass="11356">MTNVFHMEPKEFERISEILSVLAHPVRLRIVHQLLKKKTLNVSELQRYLSMPQSTVSQHLSKLKIHKVVAYERKGLEVFYRVDDEKVKQILKILTC</sequence>
<keyword evidence="3" id="KW-0804">Transcription</keyword>
<dbReference type="SUPFAM" id="SSF46785">
    <property type="entry name" value="Winged helix' DNA-binding domain"/>
    <property type="match status" value="1"/>
</dbReference>
<dbReference type="GO" id="GO:0003677">
    <property type="term" value="F:DNA binding"/>
    <property type="evidence" value="ECO:0007669"/>
    <property type="project" value="UniProtKB-KW"/>
</dbReference>
<dbReference type="PANTHER" id="PTHR33154">
    <property type="entry name" value="TRANSCRIPTIONAL REGULATOR, ARSR FAMILY"/>
    <property type="match status" value="1"/>
</dbReference>
<gene>
    <name evidence="5" type="ORF">B7492_32100</name>
</gene>
<dbReference type="CDD" id="cd00090">
    <property type="entry name" value="HTH_ARSR"/>
    <property type="match status" value="1"/>
</dbReference>
<dbReference type="Proteomes" id="UP000192932">
    <property type="component" value="Plasmid unnamed2"/>
</dbReference>
<evidence type="ECO:0000256" key="3">
    <source>
        <dbReference type="ARBA" id="ARBA00023163"/>
    </source>
</evidence>
<dbReference type="SMART" id="SM00418">
    <property type="entry name" value="HTH_ARSR"/>
    <property type="match status" value="1"/>
</dbReference>
<organism evidence="5 6">
    <name type="scientific">Bacillus mycoides</name>
    <dbReference type="NCBI Taxonomy" id="1405"/>
    <lineage>
        <taxon>Bacteria</taxon>
        <taxon>Bacillati</taxon>
        <taxon>Bacillota</taxon>
        <taxon>Bacilli</taxon>
        <taxon>Bacillales</taxon>
        <taxon>Bacillaceae</taxon>
        <taxon>Bacillus</taxon>
        <taxon>Bacillus cereus group</taxon>
    </lineage>
</organism>
<reference evidence="5 6" key="1">
    <citation type="submission" date="2017-04" db="EMBL/GenBank/DDBJ databases">
        <title>The Characteristic of a Fine Plant Growth-Promoting Rhizobacteria Bacillus mycoides Gnyt1 and its Whole Genome Sequencing Analysis.</title>
        <authorList>
            <person name="Li J.H."/>
            <person name="Yao T."/>
        </authorList>
    </citation>
    <scope>NUCLEOTIDE SEQUENCE [LARGE SCALE GENOMIC DNA]</scope>
    <source>
        <strain evidence="5 6">Gnyt1</strain>
        <plasmid evidence="6">Plasmid unnamed2</plasmid>
    </source>
</reference>
<dbReference type="InterPro" id="IPR036390">
    <property type="entry name" value="WH_DNA-bd_sf"/>
</dbReference>
<evidence type="ECO:0000313" key="5">
    <source>
        <dbReference type="EMBL" id="ARJ25681.1"/>
    </source>
</evidence>
<accession>A0A1W6AIX5</accession>
<dbReference type="Pfam" id="PF01022">
    <property type="entry name" value="HTH_5"/>
    <property type="match status" value="1"/>
</dbReference>
<dbReference type="InterPro" id="IPR036388">
    <property type="entry name" value="WH-like_DNA-bd_sf"/>
</dbReference>
<proteinExistence type="predicted"/>
<dbReference type="PRINTS" id="PR00778">
    <property type="entry name" value="HTHARSR"/>
</dbReference>
<dbReference type="NCBIfam" id="NF033788">
    <property type="entry name" value="HTH_metalloreg"/>
    <property type="match status" value="1"/>
</dbReference>
<dbReference type="PANTHER" id="PTHR33154:SF33">
    <property type="entry name" value="TRANSCRIPTIONAL REPRESSOR SDPR"/>
    <property type="match status" value="1"/>
</dbReference>
<keyword evidence="2" id="KW-0238">DNA-binding</keyword>